<evidence type="ECO:0000313" key="2">
    <source>
        <dbReference type="Proteomes" id="UP000575083"/>
    </source>
</evidence>
<comment type="caution">
    <text evidence="1">The sequence shown here is derived from an EMBL/GenBank/DDBJ whole genome shotgun (WGS) entry which is preliminary data.</text>
</comment>
<proteinExistence type="predicted"/>
<keyword evidence="2" id="KW-1185">Reference proteome</keyword>
<accession>A0A7X0PM41</accession>
<evidence type="ECO:0000313" key="1">
    <source>
        <dbReference type="EMBL" id="MBB6564339.1"/>
    </source>
</evidence>
<dbReference type="EMBL" id="JACHLK010000038">
    <property type="protein sequence ID" value="MBB6564339.1"/>
    <property type="molecule type" value="Genomic_DNA"/>
</dbReference>
<gene>
    <name evidence="1" type="ORF">HNP48_007066</name>
</gene>
<reference evidence="1 2" key="1">
    <citation type="submission" date="2020-08" db="EMBL/GenBank/DDBJ databases">
        <title>Functional genomics of gut bacteria from endangered species of beetles.</title>
        <authorList>
            <person name="Carlos-Shanley C."/>
        </authorList>
    </citation>
    <scope>NUCLEOTIDE SEQUENCE [LARGE SCALE GENOMIC DNA]</scope>
    <source>
        <strain evidence="1 2">S00198</strain>
    </source>
</reference>
<dbReference type="Proteomes" id="UP000575083">
    <property type="component" value="Unassembled WGS sequence"/>
</dbReference>
<sequence length="37" mass="3703">MAGGTSAAELVVMAANLDLNATRIDLVGLVAKGLEFA</sequence>
<protein>
    <submittedName>
        <fullName evidence="1">Uncharacterized protein</fullName>
    </submittedName>
</protein>
<organism evidence="1 2">
    <name type="scientific">Acidovorax soli</name>
    <dbReference type="NCBI Taxonomy" id="592050"/>
    <lineage>
        <taxon>Bacteria</taxon>
        <taxon>Pseudomonadati</taxon>
        <taxon>Pseudomonadota</taxon>
        <taxon>Betaproteobacteria</taxon>
        <taxon>Burkholderiales</taxon>
        <taxon>Comamonadaceae</taxon>
        <taxon>Acidovorax</taxon>
    </lineage>
</organism>
<dbReference type="AlphaFoldDB" id="A0A7X0PM41"/>
<name>A0A7X0PM41_9BURK</name>